<sequence length="888" mass="100142">MSFRTGHAFKSSSSYSPLQFTFSEIKLATKNFDESLVIGHGGFGKVYRGTVTCSDGDILMDVAIKRLDSDSSQGAGEFWAEVEMLSKLRHCHLAVDRSVDEEHWGLATWAQDSIKEGRLKQIVDPDLREIISPKCLKEFALLADRCLHSRPRQRPTMAEVVTGLESILALQEKPDSTLLMKIFRTKVPTSMSPPNPENSGTSLESLEIYLYTVGGEHRIVRRFDFNTILDATQNFSNAYKNMPGHMPMYKGRLQNGQDITIAEYSDAREYKECMNEASFLVRLENENVIQLLGYCIERTKVYLLYDLALNATLAGLIYDLDWNKRYKIILGVARVLVYLHNHAPIRIIHREVKPRNILLDESFNPKLSGFRIAITINETDCIYVDDVAGTLGYIAPECFSKLEVSTKADVYSFGMLVLETATGQSIIDLWAVDTSIDGEHWGLARWAQDSIKEGRLKQIIDPDLREIVSPKCLKEFALLADRCLHSHPKQRPAMAEVVVGLESILALQEKTDTTLFTKLFGKRVPTIHIPTNWGYLVGGTSLKSLDLYLYTVGGEDRTVHRFDFSTIVHATQNFSDANKFSSSDGYMSMYKGRLQNGKDITIYRPPSSTRYEKYMNEASVLVKVEHEKVVQLLGYCINGTNLYLLYDFAPCAALDALLFDPMCDLLDCHMRYKIILDVANILVYLHKHATIHIIHGDVKPANILLDESFNPKLSGFGLATAIDNSYDYIHVDILHGTLGYMAPEYLWASKLSTKAEVFSFGVMVLETATGQRIFDFTRDGNPYLFDYVKRSWLEGRSSGIIDPRVNVNSMLMIKLVEIGLLCVEENAEVRPTMEEVVGMLLGTISQTLPVSKMRARMNGEPPTNLDSTVYEDSDTTTVDEFISELCPR</sequence>
<evidence type="ECO:0000256" key="14">
    <source>
        <dbReference type="ARBA" id="ARBA00023136"/>
    </source>
</evidence>
<dbReference type="PROSITE" id="PS50011">
    <property type="entry name" value="PROTEIN_KINASE_DOM"/>
    <property type="match status" value="2"/>
</dbReference>
<evidence type="ECO:0000256" key="3">
    <source>
        <dbReference type="ARBA" id="ARBA00010217"/>
    </source>
</evidence>
<evidence type="ECO:0000256" key="1">
    <source>
        <dbReference type="ARBA" id="ARBA00004251"/>
    </source>
</evidence>
<keyword evidence="7" id="KW-0812">Transmembrane</keyword>
<evidence type="ECO:0000256" key="13">
    <source>
        <dbReference type="ARBA" id="ARBA00022989"/>
    </source>
</evidence>
<evidence type="ECO:0000256" key="2">
    <source>
        <dbReference type="ARBA" id="ARBA00008536"/>
    </source>
</evidence>
<keyword evidence="16" id="KW-0325">Glycoprotein</keyword>
<evidence type="ECO:0000256" key="6">
    <source>
        <dbReference type="ARBA" id="ARBA00022679"/>
    </source>
</evidence>
<dbReference type="InterPro" id="IPR011009">
    <property type="entry name" value="Kinase-like_dom_sf"/>
</dbReference>
<dbReference type="EMBL" id="SZYD01000003">
    <property type="protein sequence ID" value="KAD6794810.1"/>
    <property type="molecule type" value="Genomic_DNA"/>
</dbReference>
<dbReference type="PANTHER" id="PTHR27006">
    <property type="entry name" value="PROMASTIGOTE SURFACE ANTIGEN PROTEIN PSA"/>
    <property type="match status" value="1"/>
</dbReference>
<dbReference type="SMART" id="SM00220">
    <property type="entry name" value="S_TKc"/>
    <property type="match status" value="2"/>
</dbReference>
<dbReference type="InterPro" id="IPR017441">
    <property type="entry name" value="Protein_kinase_ATP_BS"/>
</dbReference>
<evidence type="ECO:0000256" key="4">
    <source>
        <dbReference type="ARBA" id="ARBA00022475"/>
    </source>
</evidence>
<feature type="binding site" evidence="17">
    <location>
        <position position="65"/>
    </location>
    <ligand>
        <name>ATP</name>
        <dbReference type="ChEBI" id="CHEBI:30616"/>
    </ligand>
</feature>
<dbReference type="Pfam" id="PF07714">
    <property type="entry name" value="PK_Tyr_Ser-Thr"/>
    <property type="match status" value="1"/>
</dbReference>
<comment type="subcellular location">
    <subcellularLocation>
        <location evidence="1">Cell membrane</location>
        <topology evidence="1">Single-pass type I membrane protein</topology>
    </subcellularLocation>
</comment>
<dbReference type="GO" id="GO:0005524">
    <property type="term" value="F:ATP binding"/>
    <property type="evidence" value="ECO:0007669"/>
    <property type="project" value="UniProtKB-UniRule"/>
</dbReference>
<comment type="similarity">
    <text evidence="2">In the N-terminal section; belongs to the leguminous lectin family.</text>
</comment>
<keyword evidence="12 17" id="KW-0067">ATP-binding</keyword>
<dbReference type="GO" id="GO:0004674">
    <property type="term" value="F:protein serine/threonine kinase activity"/>
    <property type="evidence" value="ECO:0007669"/>
    <property type="project" value="UniProtKB-KW"/>
</dbReference>
<feature type="domain" description="Protein kinase" evidence="18">
    <location>
        <begin position="32"/>
        <end position="505"/>
    </location>
</feature>
<dbReference type="FunFam" id="1.10.510.10:FF:000129">
    <property type="entry name" value="cysteine-rich receptor-like protein kinase 10"/>
    <property type="match status" value="1"/>
</dbReference>
<organism evidence="19 20">
    <name type="scientific">Mikania micrantha</name>
    <name type="common">bitter vine</name>
    <dbReference type="NCBI Taxonomy" id="192012"/>
    <lineage>
        <taxon>Eukaryota</taxon>
        <taxon>Viridiplantae</taxon>
        <taxon>Streptophyta</taxon>
        <taxon>Embryophyta</taxon>
        <taxon>Tracheophyta</taxon>
        <taxon>Spermatophyta</taxon>
        <taxon>Magnoliopsida</taxon>
        <taxon>eudicotyledons</taxon>
        <taxon>Gunneridae</taxon>
        <taxon>Pentapetalae</taxon>
        <taxon>asterids</taxon>
        <taxon>campanulids</taxon>
        <taxon>Asterales</taxon>
        <taxon>Asteraceae</taxon>
        <taxon>Asteroideae</taxon>
        <taxon>Heliantheae alliance</taxon>
        <taxon>Eupatorieae</taxon>
        <taxon>Mikania</taxon>
    </lineage>
</organism>
<evidence type="ECO:0000256" key="15">
    <source>
        <dbReference type="ARBA" id="ARBA00023170"/>
    </source>
</evidence>
<keyword evidence="14" id="KW-0472">Membrane</keyword>
<dbReference type="Gene3D" id="1.10.510.10">
    <property type="entry name" value="Transferase(Phosphotransferase) domain 1"/>
    <property type="match status" value="3"/>
</dbReference>
<dbReference type="Proteomes" id="UP000326396">
    <property type="component" value="Linkage Group LG11"/>
</dbReference>
<keyword evidence="6" id="KW-0808">Transferase</keyword>
<dbReference type="PANTHER" id="PTHR27006:SF616">
    <property type="entry name" value="CYSTEINE-RICH RECEPTOR-LIKE PROTEIN KINASE 10"/>
    <property type="match status" value="1"/>
</dbReference>
<evidence type="ECO:0000256" key="8">
    <source>
        <dbReference type="ARBA" id="ARBA00022729"/>
    </source>
</evidence>
<dbReference type="Pfam" id="PF00069">
    <property type="entry name" value="Pkinase"/>
    <property type="match status" value="2"/>
</dbReference>
<dbReference type="SUPFAM" id="SSF56112">
    <property type="entry name" value="Protein kinase-like (PK-like)"/>
    <property type="match status" value="4"/>
</dbReference>
<dbReference type="PROSITE" id="PS00108">
    <property type="entry name" value="PROTEIN_KINASE_ST"/>
    <property type="match status" value="1"/>
</dbReference>
<protein>
    <recommendedName>
        <fullName evidence="18">Protein kinase domain-containing protein</fullName>
    </recommendedName>
</protein>
<keyword evidence="4" id="KW-1003">Cell membrane</keyword>
<evidence type="ECO:0000256" key="17">
    <source>
        <dbReference type="PROSITE-ProRule" id="PRU10141"/>
    </source>
</evidence>
<keyword evidence="5" id="KW-0723">Serine/threonine-protein kinase</keyword>
<gene>
    <name evidence="19" type="ORF">E3N88_05706</name>
</gene>
<evidence type="ECO:0000256" key="16">
    <source>
        <dbReference type="ARBA" id="ARBA00023180"/>
    </source>
</evidence>
<dbReference type="OrthoDB" id="647973at2759"/>
<dbReference type="PROSITE" id="PS00107">
    <property type="entry name" value="PROTEIN_KINASE_ATP"/>
    <property type="match status" value="1"/>
</dbReference>
<keyword evidence="15" id="KW-0675">Receptor</keyword>
<dbReference type="Gene3D" id="3.30.200.20">
    <property type="entry name" value="Phosphorylase Kinase, domain 1"/>
    <property type="match status" value="3"/>
</dbReference>
<evidence type="ECO:0000256" key="11">
    <source>
        <dbReference type="ARBA" id="ARBA00022777"/>
    </source>
</evidence>
<dbReference type="GO" id="GO:0005886">
    <property type="term" value="C:plasma membrane"/>
    <property type="evidence" value="ECO:0007669"/>
    <property type="project" value="UniProtKB-SubCell"/>
</dbReference>
<dbReference type="InterPro" id="IPR000719">
    <property type="entry name" value="Prot_kinase_dom"/>
</dbReference>
<evidence type="ECO:0000256" key="9">
    <source>
        <dbReference type="ARBA" id="ARBA00022737"/>
    </source>
</evidence>
<feature type="domain" description="Protein kinase" evidence="18">
    <location>
        <begin position="575"/>
        <end position="848"/>
    </location>
</feature>
<comment type="caution">
    <text evidence="19">The sequence shown here is derived from an EMBL/GenBank/DDBJ whole genome shotgun (WGS) entry which is preliminary data.</text>
</comment>
<dbReference type="InterPro" id="IPR001245">
    <property type="entry name" value="Ser-Thr/Tyr_kinase_cat_dom"/>
</dbReference>
<proteinExistence type="inferred from homology"/>
<dbReference type="FunFam" id="1.10.510.10:FF:000240">
    <property type="entry name" value="Lectin-domain containing receptor kinase A4.3"/>
    <property type="match status" value="1"/>
</dbReference>
<evidence type="ECO:0000256" key="5">
    <source>
        <dbReference type="ARBA" id="ARBA00022527"/>
    </source>
</evidence>
<accession>A0A5N6PP08</accession>
<evidence type="ECO:0000259" key="18">
    <source>
        <dbReference type="PROSITE" id="PS50011"/>
    </source>
</evidence>
<evidence type="ECO:0000256" key="12">
    <source>
        <dbReference type="ARBA" id="ARBA00022840"/>
    </source>
</evidence>
<evidence type="ECO:0000256" key="7">
    <source>
        <dbReference type="ARBA" id="ARBA00022692"/>
    </source>
</evidence>
<keyword evidence="8" id="KW-0732">Signal</keyword>
<comment type="similarity">
    <text evidence="3">In the C-terminal section; belongs to the protein kinase superfamily. Ser/Thr protein kinase family.</text>
</comment>
<evidence type="ECO:0000313" key="20">
    <source>
        <dbReference type="Proteomes" id="UP000326396"/>
    </source>
</evidence>
<reference evidence="19 20" key="1">
    <citation type="submission" date="2019-05" db="EMBL/GenBank/DDBJ databases">
        <title>Mikania micrantha, genome provides insights into the molecular mechanism of rapid growth.</title>
        <authorList>
            <person name="Liu B."/>
        </authorList>
    </citation>
    <scope>NUCLEOTIDE SEQUENCE [LARGE SCALE GENOMIC DNA]</scope>
    <source>
        <strain evidence="19">NLD-2019</strain>
        <tissue evidence="19">Leaf</tissue>
    </source>
</reference>
<keyword evidence="20" id="KW-1185">Reference proteome</keyword>
<dbReference type="InterPro" id="IPR008271">
    <property type="entry name" value="Ser/Thr_kinase_AS"/>
</dbReference>
<name>A0A5N6PP08_9ASTR</name>
<evidence type="ECO:0000256" key="10">
    <source>
        <dbReference type="ARBA" id="ARBA00022741"/>
    </source>
</evidence>
<keyword evidence="10 17" id="KW-0547">Nucleotide-binding</keyword>
<dbReference type="GO" id="GO:0002229">
    <property type="term" value="P:defense response to oomycetes"/>
    <property type="evidence" value="ECO:0007669"/>
    <property type="project" value="UniProtKB-ARBA"/>
</dbReference>
<evidence type="ECO:0000313" key="19">
    <source>
        <dbReference type="EMBL" id="KAD6794810.1"/>
    </source>
</evidence>
<dbReference type="FunFam" id="3.30.200.20:FF:000039">
    <property type="entry name" value="receptor-like protein kinase FERONIA"/>
    <property type="match status" value="1"/>
</dbReference>
<keyword evidence="13" id="KW-1133">Transmembrane helix</keyword>
<keyword evidence="9" id="KW-0677">Repeat</keyword>
<dbReference type="AlphaFoldDB" id="A0A5N6PP08"/>
<keyword evidence="11" id="KW-0418">Kinase</keyword>